<dbReference type="Proteomes" id="UP000188268">
    <property type="component" value="Unassembled WGS sequence"/>
</dbReference>
<feature type="compositionally biased region" description="Basic and acidic residues" evidence="1">
    <location>
        <begin position="11"/>
        <end position="20"/>
    </location>
</feature>
<feature type="compositionally biased region" description="Acidic residues" evidence="1">
    <location>
        <begin position="1"/>
        <end position="10"/>
    </location>
</feature>
<dbReference type="EMBL" id="AWWV01015945">
    <property type="protein sequence ID" value="OMO51128.1"/>
    <property type="molecule type" value="Genomic_DNA"/>
</dbReference>
<proteinExistence type="predicted"/>
<accession>A0A1R3FZ58</accession>
<feature type="region of interest" description="Disordered" evidence="1">
    <location>
        <begin position="1"/>
        <end position="20"/>
    </location>
</feature>
<protein>
    <submittedName>
        <fullName evidence="2">Uncharacterized protein</fullName>
    </submittedName>
</protein>
<sequence>MNETSQDDVEAEMKRLRQEL</sequence>
<reference evidence="2 3" key="1">
    <citation type="submission" date="2013-09" db="EMBL/GenBank/DDBJ databases">
        <title>Corchorus capsularis genome sequencing.</title>
        <authorList>
            <person name="Alam M."/>
            <person name="Haque M.S."/>
            <person name="Islam M.S."/>
            <person name="Emdad E.M."/>
            <person name="Islam M.M."/>
            <person name="Ahmed B."/>
            <person name="Halim A."/>
            <person name="Hossen Q.M.M."/>
            <person name="Hossain M.Z."/>
            <person name="Ahmed R."/>
            <person name="Khan M.M."/>
            <person name="Islam R."/>
            <person name="Rashid M.M."/>
            <person name="Khan S.A."/>
            <person name="Rahman M.S."/>
            <person name="Alam M."/>
        </authorList>
    </citation>
    <scope>NUCLEOTIDE SEQUENCE [LARGE SCALE GENOMIC DNA]</scope>
    <source>
        <strain evidence="3">cv. CVL-1</strain>
        <tissue evidence="2">Whole seedling</tissue>
    </source>
</reference>
<name>A0A1R3FZ58_COCAP</name>
<dbReference type="AlphaFoldDB" id="A0A1R3FZ58"/>
<evidence type="ECO:0000313" key="2">
    <source>
        <dbReference type="EMBL" id="OMO51128.1"/>
    </source>
</evidence>
<comment type="caution">
    <text evidence="2">The sequence shown here is derived from an EMBL/GenBank/DDBJ whole genome shotgun (WGS) entry which is preliminary data.</text>
</comment>
<evidence type="ECO:0000313" key="3">
    <source>
        <dbReference type="Proteomes" id="UP000188268"/>
    </source>
</evidence>
<keyword evidence="3" id="KW-1185">Reference proteome</keyword>
<organism evidence="2 3">
    <name type="scientific">Corchorus capsularis</name>
    <name type="common">Jute</name>
    <dbReference type="NCBI Taxonomy" id="210143"/>
    <lineage>
        <taxon>Eukaryota</taxon>
        <taxon>Viridiplantae</taxon>
        <taxon>Streptophyta</taxon>
        <taxon>Embryophyta</taxon>
        <taxon>Tracheophyta</taxon>
        <taxon>Spermatophyta</taxon>
        <taxon>Magnoliopsida</taxon>
        <taxon>eudicotyledons</taxon>
        <taxon>Gunneridae</taxon>
        <taxon>Pentapetalae</taxon>
        <taxon>rosids</taxon>
        <taxon>malvids</taxon>
        <taxon>Malvales</taxon>
        <taxon>Malvaceae</taxon>
        <taxon>Grewioideae</taxon>
        <taxon>Apeibeae</taxon>
        <taxon>Corchorus</taxon>
    </lineage>
</organism>
<evidence type="ECO:0000256" key="1">
    <source>
        <dbReference type="SAM" id="MobiDB-lite"/>
    </source>
</evidence>
<gene>
    <name evidence="2" type="ORF">CCACVL1_29988</name>
</gene>